<organism evidence="1 2">
    <name type="scientific">Rhabditophanes sp. KR3021</name>
    <dbReference type="NCBI Taxonomy" id="114890"/>
    <lineage>
        <taxon>Eukaryota</taxon>
        <taxon>Metazoa</taxon>
        <taxon>Ecdysozoa</taxon>
        <taxon>Nematoda</taxon>
        <taxon>Chromadorea</taxon>
        <taxon>Rhabditida</taxon>
        <taxon>Tylenchina</taxon>
        <taxon>Panagrolaimomorpha</taxon>
        <taxon>Strongyloidoidea</taxon>
        <taxon>Alloionematidae</taxon>
        <taxon>Rhabditophanes</taxon>
    </lineage>
</organism>
<evidence type="ECO:0000313" key="2">
    <source>
        <dbReference type="WBParaSite" id="RSKR_0000053900.1"/>
    </source>
</evidence>
<accession>A0AC35TH72</accession>
<reference evidence="2" key="1">
    <citation type="submission" date="2016-11" db="UniProtKB">
        <authorList>
            <consortium name="WormBaseParasite"/>
        </authorList>
    </citation>
    <scope>IDENTIFICATION</scope>
    <source>
        <strain evidence="2">KR3021</strain>
    </source>
</reference>
<dbReference type="Proteomes" id="UP000095286">
    <property type="component" value="Unplaced"/>
</dbReference>
<name>A0AC35TH72_9BILA</name>
<sequence length="91" mass="10049">MSICADSSCITSGIDTPSNDLFATYEKMMRGAKLVQCNAKAKKPRCKSSITLTGSDRNSKLIDGIVLVIKKTLKRRKIHSDKIEFLTSDKP</sequence>
<protein>
    <submittedName>
        <fullName evidence="2">Signal recognition particle 14 kDa protein</fullName>
    </submittedName>
</protein>
<evidence type="ECO:0000313" key="1">
    <source>
        <dbReference type="Proteomes" id="UP000095286"/>
    </source>
</evidence>
<proteinExistence type="predicted"/>
<dbReference type="WBParaSite" id="RSKR_0000053900.1">
    <property type="protein sequence ID" value="RSKR_0000053900.1"/>
    <property type="gene ID" value="RSKR_0000053900"/>
</dbReference>